<keyword evidence="4" id="KW-1185">Reference proteome</keyword>
<accession>A0A225EB56</accession>
<dbReference type="InterPro" id="IPR008207">
    <property type="entry name" value="Sig_transdc_His_kin_Hpt_dom"/>
</dbReference>
<dbReference type="AlphaFoldDB" id="A0A225EB56"/>
<evidence type="ECO:0000313" key="4">
    <source>
        <dbReference type="Proteomes" id="UP000214646"/>
    </source>
</evidence>
<gene>
    <name evidence="3" type="ORF">FRUB_01958</name>
</gene>
<comment type="caution">
    <text evidence="3">The sequence shown here is derived from an EMBL/GenBank/DDBJ whole genome shotgun (WGS) entry which is preliminary data.</text>
</comment>
<dbReference type="EMBL" id="NIDE01000002">
    <property type="protein sequence ID" value="OWK45627.1"/>
    <property type="molecule type" value="Genomic_DNA"/>
</dbReference>
<proteinExistence type="predicted"/>
<keyword evidence="1" id="KW-0597">Phosphoprotein</keyword>
<dbReference type="GO" id="GO:0000160">
    <property type="term" value="P:phosphorelay signal transduction system"/>
    <property type="evidence" value="ECO:0007669"/>
    <property type="project" value="InterPro"/>
</dbReference>
<evidence type="ECO:0000256" key="1">
    <source>
        <dbReference type="PROSITE-ProRule" id="PRU00110"/>
    </source>
</evidence>
<dbReference type="Proteomes" id="UP000214646">
    <property type="component" value="Unassembled WGS sequence"/>
</dbReference>
<reference evidence="4" key="1">
    <citation type="submission" date="2017-06" db="EMBL/GenBank/DDBJ databases">
        <title>Genome analysis of Fimbriiglobus ruber SP5, the first member of the order Planctomycetales with confirmed chitinolytic capability.</title>
        <authorList>
            <person name="Ravin N.V."/>
            <person name="Rakitin A.L."/>
            <person name="Ivanova A.A."/>
            <person name="Beletsky A.V."/>
            <person name="Kulichevskaya I.S."/>
            <person name="Mardanov A.V."/>
            <person name="Dedysh S.N."/>
        </authorList>
    </citation>
    <scope>NUCLEOTIDE SEQUENCE [LARGE SCALE GENOMIC DNA]</scope>
    <source>
        <strain evidence="4">SP5</strain>
    </source>
</reference>
<dbReference type="PROSITE" id="PS50894">
    <property type="entry name" value="HPT"/>
    <property type="match status" value="1"/>
</dbReference>
<sequence>MATVLSVLNRGLASPEYAAFVAKLRAAHKLPGGFTSYGQR</sequence>
<feature type="modified residue" description="Phosphohistidine" evidence="1">
    <location>
        <position position="28"/>
    </location>
</feature>
<evidence type="ECO:0000259" key="2">
    <source>
        <dbReference type="PROSITE" id="PS50894"/>
    </source>
</evidence>
<name>A0A225EB56_9BACT</name>
<evidence type="ECO:0000313" key="3">
    <source>
        <dbReference type="EMBL" id="OWK45627.1"/>
    </source>
</evidence>
<protein>
    <recommendedName>
        <fullName evidence="2">HPt domain-containing protein</fullName>
    </recommendedName>
</protein>
<feature type="domain" description="HPt" evidence="2">
    <location>
        <begin position="1"/>
        <end position="40"/>
    </location>
</feature>
<organism evidence="3 4">
    <name type="scientific">Fimbriiglobus ruber</name>
    <dbReference type="NCBI Taxonomy" id="1908690"/>
    <lineage>
        <taxon>Bacteria</taxon>
        <taxon>Pseudomonadati</taxon>
        <taxon>Planctomycetota</taxon>
        <taxon>Planctomycetia</taxon>
        <taxon>Gemmatales</taxon>
        <taxon>Gemmataceae</taxon>
        <taxon>Fimbriiglobus</taxon>
    </lineage>
</organism>